<dbReference type="SUPFAM" id="SSF63748">
    <property type="entry name" value="Tudor/PWWP/MBT"/>
    <property type="match status" value="1"/>
</dbReference>
<accession>A0A5P1ESB1</accession>
<name>A0A5P1ESB1_ASPOF</name>
<evidence type="ECO:0000259" key="2">
    <source>
        <dbReference type="PROSITE" id="PS50812"/>
    </source>
</evidence>
<dbReference type="OMA" id="VTEPEKW"/>
<dbReference type="PROSITE" id="PS50812">
    <property type="entry name" value="PWWP"/>
    <property type="match status" value="1"/>
</dbReference>
<proteinExistence type="predicted"/>
<feature type="compositionally biased region" description="Polar residues" evidence="1">
    <location>
        <begin position="113"/>
        <end position="126"/>
    </location>
</feature>
<dbReference type="PANTHER" id="PTHR12550">
    <property type="entry name" value="HEPATOMA-DERIVED GROWTH FACTOR-RELATED"/>
    <property type="match status" value="1"/>
</dbReference>
<evidence type="ECO:0000313" key="4">
    <source>
        <dbReference type="Proteomes" id="UP000243459"/>
    </source>
</evidence>
<evidence type="ECO:0000313" key="3">
    <source>
        <dbReference type="EMBL" id="ONK68007.1"/>
    </source>
</evidence>
<dbReference type="EMBL" id="CM007385">
    <property type="protein sequence ID" value="ONK68007.1"/>
    <property type="molecule type" value="Genomic_DNA"/>
</dbReference>
<organism evidence="3 4">
    <name type="scientific">Asparagus officinalis</name>
    <name type="common">Garden asparagus</name>
    <dbReference type="NCBI Taxonomy" id="4686"/>
    <lineage>
        <taxon>Eukaryota</taxon>
        <taxon>Viridiplantae</taxon>
        <taxon>Streptophyta</taxon>
        <taxon>Embryophyta</taxon>
        <taxon>Tracheophyta</taxon>
        <taxon>Spermatophyta</taxon>
        <taxon>Magnoliopsida</taxon>
        <taxon>Liliopsida</taxon>
        <taxon>Asparagales</taxon>
        <taxon>Asparagaceae</taxon>
        <taxon>Asparagoideae</taxon>
        <taxon>Asparagus</taxon>
    </lineage>
</organism>
<gene>
    <name evidence="3" type="ORF">A4U43_C05F6220</name>
</gene>
<dbReference type="PANTHER" id="PTHR12550:SF49">
    <property type="entry name" value="PROTEIN HUA2-LIKE 2-RELATED"/>
    <property type="match status" value="1"/>
</dbReference>
<dbReference type="AlphaFoldDB" id="A0A5P1ESB1"/>
<evidence type="ECO:0000256" key="1">
    <source>
        <dbReference type="SAM" id="MobiDB-lite"/>
    </source>
</evidence>
<keyword evidence="4" id="KW-1185">Reference proteome</keyword>
<dbReference type="SMART" id="SM00293">
    <property type="entry name" value="PWWP"/>
    <property type="match status" value="1"/>
</dbReference>
<dbReference type="InterPro" id="IPR000313">
    <property type="entry name" value="PWWP_dom"/>
</dbReference>
<reference evidence="4" key="1">
    <citation type="journal article" date="2017" name="Nat. Commun.">
        <title>The asparagus genome sheds light on the origin and evolution of a young Y chromosome.</title>
        <authorList>
            <person name="Harkess A."/>
            <person name="Zhou J."/>
            <person name="Xu C."/>
            <person name="Bowers J.E."/>
            <person name="Van der Hulst R."/>
            <person name="Ayyampalayam S."/>
            <person name="Mercati F."/>
            <person name="Riccardi P."/>
            <person name="McKain M.R."/>
            <person name="Kakrana A."/>
            <person name="Tang H."/>
            <person name="Ray J."/>
            <person name="Groenendijk J."/>
            <person name="Arikit S."/>
            <person name="Mathioni S.M."/>
            <person name="Nakano M."/>
            <person name="Shan H."/>
            <person name="Telgmann-Rauber A."/>
            <person name="Kanno A."/>
            <person name="Yue Z."/>
            <person name="Chen H."/>
            <person name="Li W."/>
            <person name="Chen Y."/>
            <person name="Xu X."/>
            <person name="Zhang Y."/>
            <person name="Luo S."/>
            <person name="Chen H."/>
            <person name="Gao J."/>
            <person name="Mao Z."/>
            <person name="Pires J.C."/>
            <person name="Luo M."/>
            <person name="Kudrna D."/>
            <person name="Wing R.A."/>
            <person name="Meyers B.C."/>
            <person name="Yi K."/>
            <person name="Kong H."/>
            <person name="Lavrijsen P."/>
            <person name="Sunseri F."/>
            <person name="Falavigna A."/>
            <person name="Ye Y."/>
            <person name="Leebens-Mack J.H."/>
            <person name="Chen G."/>
        </authorList>
    </citation>
    <scope>NUCLEOTIDE SEQUENCE [LARGE SCALE GENOMIC DNA]</scope>
    <source>
        <strain evidence="4">cv. DH0086</strain>
    </source>
</reference>
<dbReference type="Pfam" id="PF00855">
    <property type="entry name" value="PWWP"/>
    <property type="match status" value="1"/>
</dbReference>
<feature type="domain" description="PWWP" evidence="2">
    <location>
        <begin position="1"/>
        <end position="59"/>
    </location>
</feature>
<protein>
    <recommendedName>
        <fullName evidence="2">PWWP domain-containing protein</fullName>
    </recommendedName>
</protein>
<dbReference type="Gramene" id="ONK68007">
    <property type="protein sequence ID" value="ONK68007"/>
    <property type="gene ID" value="A4U43_C05F6220"/>
</dbReference>
<feature type="region of interest" description="Disordered" evidence="1">
    <location>
        <begin position="96"/>
        <end position="126"/>
    </location>
</feature>
<sequence length="139" mass="15650">MADLVLAKMKGFPAWPAEVTEPEKWGYTTSDRKKVLVYFYGTKQIAFCNYAEIEAFTEEKKKSLLVKRQGKGADFVRAVDEIIDIYEKKQSLTEVISGDEDSKPNNGDFVGSRSKSSTNNTEIISHENNNLQPDTLCVC</sequence>
<dbReference type="Gene3D" id="2.30.30.140">
    <property type="match status" value="1"/>
</dbReference>
<dbReference type="Proteomes" id="UP000243459">
    <property type="component" value="Chromosome 5"/>
</dbReference>